<dbReference type="Pfam" id="PF07980">
    <property type="entry name" value="SusD_RagB"/>
    <property type="match status" value="1"/>
</dbReference>
<dbReference type="AlphaFoldDB" id="A0A512BIH7"/>
<evidence type="ECO:0000259" key="6">
    <source>
        <dbReference type="Pfam" id="PF07980"/>
    </source>
</evidence>
<comment type="subcellular location">
    <subcellularLocation>
        <location evidence="1">Cell outer membrane</location>
    </subcellularLocation>
</comment>
<dbReference type="InterPro" id="IPR011990">
    <property type="entry name" value="TPR-like_helical_dom_sf"/>
</dbReference>
<dbReference type="PROSITE" id="PS51257">
    <property type="entry name" value="PROKAR_LIPOPROTEIN"/>
    <property type="match status" value="1"/>
</dbReference>
<keyword evidence="3" id="KW-0732">Signal</keyword>
<evidence type="ECO:0000256" key="4">
    <source>
        <dbReference type="ARBA" id="ARBA00023136"/>
    </source>
</evidence>
<keyword evidence="9" id="KW-1185">Reference proteome</keyword>
<organism evidence="8 9">
    <name type="scientific">Segetibacter aerophilus</name>
    <dbReference type="NCBI Taxonomy" id="670293"/>
    <lineage>
        <taxon>Bacteria</taxon>
        <taxon>Pseudomonadati</taxon>
        <taxon>Bacteroidota</taxon>
        <taxon>Chitinophagia</taxon>
        <taxon>Chitinophagales</taxon>
        <taxon>Chitinophagaceae</taxon>
        <taxon>Segetibacter</taxon>
    </lineage>
</organism>
<evidence type="ECO:0000256" key="1">
    <source>
        <dbReference type="ARBA" id="ARBA00004442"/>
    </source>
</evidence>
<comment type="similarity">
    <text evidence="2">Belongs to the SusD family.</text>
</comment>
<dbReference type="InterPro" id="IPR012944">
    <property type="entry name" value="SusD_RagB_dom"/>
</dbReference>
<dbReference type="EMBL" id="BJYT01000028">
    <property type="protein sequence ID" value="GEO11763.1"/>
    <property type="molecule type" value="Genomic_DNA"/>
</dbReference>
<dbReference type="Proteomes" id="UP000321513">
    <property type="component" value="Unassembled WGS sequence"/>
</dbReference>
<evidence type="ECO:0000313" key="9">
    <source>
        <dbReference type="Proteomes" id="UP000321513"/>
    </source>
</evidence>
<accession>A0A512BIH7</accession>
<dbReference type="Gene3D" id="1.25.40.390">
    <property type="match status" value="1"/>
</dbReference>
<proteinExistence type="inferred from homology"/>
<feature type="domain" description="SusD-like N-terminal" evidence="7">
    <location>
        <begin position="110"/>
        <end position="228"/>
    </location>
</feature>
<dbReference type="RefSeq" id="WP_147205878.1">
    <property type="nucleotide sequence ID" value="NZ_BJYT01000028.1"/>
</dbReference>
<gene>
    <name evidence="8" type="ORF">SAE01_42590</name>
</gene>
<evidence type="ECO:0000256" key="2">
    <source>
        <dbReference type="ARBA" id="ARBA00006275"/>
    </source>
</evidence>
<protein>
    <submittedName>
        <fullName evidence="8">Glycan metabolism protein RagB</fullName>
    </submittedName>
</protein>
<feature type="domain" description="RagB/SusD" evidence="6">
    <location>
        <begin position="334"/>
        <end position="652"/>
    </location>
</feature>
<sequence>MNKYIMNRYILFYAVLLAVVISSCQKLDLQPKGILGEPELFGNEFGVKKYFTGLYNYLPIEDFNYYGNNGPSGGDAFRPTNYWEAGKNSQGNMSGEFFNTWQTPNNSGFGYWPYNRIREVNLFIQNFPNYKSKFPINTYNALLGEASFLRAFFYFGLAKRYGGVPIIKEVQDPLGAKDSLAVSRNTEYDTWKFIYSDLKFAMDNMPANSERGRANKFVAAALMSRAMLYAGSVAKYTQYLGFQSEAATKAGLAGIDPSKASEFFQYAVDAGKFVETGPYSLYTKDYPDKATNFANLFLDITSTENIFIKDFDQTVPNDTRLRHSYDALMSPQPDMSSFVGAESYPPFDFMELYDMTAYTNSDGTPVRFNTRSDIKKDMEPRMRGTMYFDGDVLRGKTFSIQKGIYRSYNGLAADAQGGSNAAPINSGGNRILGGRGWTTTINGTLLNITGAHGNFDDQGGENNGWGSAYVRKYINPNMATSDVREYRSGQHWIVFRLGEIYLNTAEALYELDKRTEAFDYIEKLRVRAGAKVARPAIDQAMTNIGTINKANYSYQLEKSLQFIRDERERELYGENQWWWDLRRWRTADQVLNQFRPRVLSCYYVANEGKYIYLDETNRLNRTWTASRSVYYEPIPGGEIGKNSKLLPNNPLY</sequence>
<name>A0A512BIH7_9BACT</name>
<dbReference type="InterPro" id="IPR033985">
    <property type="entry name" value="SusD-like_N"/>
</dbReference>
<reference evidence="8 9" key="1">
    <citation type="submission" date="2019-07" db="EMBL/GenBank/DDBJ databases">
        <title>Whole genome shotgun sequence of Segetibacter aerophilus NBRC 106135.</title>
        <authorList>
            <person name="Hosoyama A."/>
            <person name="Uohara A."/>
            <person name="Ohji S."/>
            <person name="Ichikawa N."/>
        </authorList>
    </citation>
    <scope>NUCLEOTIDE SEQUENCE [LARGE SCALE GENOMIC DNA]</scope>
    <source>
        <strain evidence="8 9">NBRC 106135</strain>
    </source>
</reference>
<evidence type="ECO:0000259" key="7">
    <source>
        <dbReference type="Pfam" id="PF14322"/>
    </source>
</evidence>
<comment type="caution">
    <text evidence="8">The sequence shown here is derived from an EMBL/GenBank/DDBJ whole genome shotgun (WGS) entry which is preliminary data.</text>
</comment>
<keyword evidence="4" id="KW-0472">Membrane</keyword>
<dbReference type="SUPFAM" id="SSF48452">
    <property type="entry name" value="TPR-like"/>
    <property type="match status" value="1"/>
</dbReference>
<dbReference type="GO" id="GO:0009279">
    <property type="term" value="C:cell outer membrane"/>
    <property type="evidence" value="ECO:0007669"/>
    <property type="project" value="UniProtKB-SubCell"/>
</dbReference>
<keyword evidence="5" id="KW-0998">Cell outer membrane</keyword>
<evidence type="ECO:0000256" key="5">
    <source>
        <dbReference type="ARBA" id="ARBA00023237"/>
    </source>
</evidence>
<dbReference type="Pfam" id="PF14322">
    <property type="entry name" value="SusD-like_3"/>
    <property type="match status" value="1"/>
</dbReference>
<evidence type="ECO:0000313" key="8">
    <source>
        <dbReference type="EMBL" id="GEO11763.1"/>
    </source>
</evidence>
<dbReference type="OrthoDB" id="5694214at2"/>
<evidence type="ECO:0000256" key="3">
    <source>
        <dbReference type="ARBA" id="ARBA00022729"/>
    </source>
</evidence>